<accession>A0A8K0QXP6</accession>
<dbReference type="OrthoDB" id="409136at2759"/>
<evidence type="ECO:0000256" key="1">
    <source>
        <dbReference type="SAM" id="Phobius"/>
    </source>
</evidence>
<keyword evidence="3" id="KW-1185">Reference proteome</keyword>
<dbReference type="EMBL" id="JAGMVJ010000022">
    <property type="protein sequence ID" value="KAH7073391.1"/>
    <property type="molecule type" value="Genomic_DNA"/>
</dbReference>
<organism evidence="2 3">
    <name type="scientific">Paraphoma chrysanthemicola</name>
    <dbReference type="NCBI Taxonomy" id="798071"/>
    <lineage>
        <taxon>Eukaryota</taxon>
        <taxon>Fungi</taxon>
        <taxon>Dikarya</taxon>
        <taxon>Ascomycota</taxon>
        <taxon>Pezizomycotina</taxon>
        <taxon>Dothideomycetes</taxon>
        <taxon>Pleosporomycetidae</taxon>
        <taxon>Pleosporales</taxon>
        <taxon>Pleosporineae</taxon>
        <taxon>Phaeosphaeriaceae</taxon>
        <taxon>Paraphoma</taxon>
    </lineage>
</organism>
<sequence>MALTGSNNFFFPGYDLLFNFDLSVGIDDLSPGRTSLATPPTTTIFDLQHTRGPSEDILHITRYDVWGGYLQHSPRWVEIPRTYSAPISKTPLQATAARSEPQSYPQVICGKYTTSSSPLFVATTYFYKCLARNSDGSFRPHPSYTLNLHPTEALNASDHLHLPGELEPGFLRLSPDANVQENTCMCRNLAAVLSAGQLSPICPTHLDSRVIRNHARTLPCNVLMPFRDDMAQNTTKWHLQRGLSNFLPRPERKRHESIPYPTRTLQIGVGSSTPTATRIWVYDRPAPAHPVVRSVLLVVEGFFWMYMLIVRLFVSKIRHMIREGRDWLARLRNGPKKGYHRLHWICECGQDRYGDYLSTYPPSLYNLQERLRTVRNSAHAEESSRYMLSAAGLSLISSWYFAAYVCDRLGNDITSTSLTKFYACRVVVLVWGLLKGIFIETTSGADSYTTSKTDSMVKFPLVSSKAPLEQIRKPPALGPSKDSLSKPSLSKGKIASFSPIRRSFLELCINTSPMKICLGELKLSHESNMELNVATDAQLFKLIHDEYFDVRKRRTFARLSTWLYKPVDIQFVRFSCFDAGSVGIYDKPLSLPPEDEVKRGAYHYHECPMDPLPPIDHRTFFHYFWNHERHRNSKSTIFLERLPKKLNTTMREEQQLNKLNLGWGVHIIEGLNKEAITLCLFFILLLSFAVSVSFSVATHAQESGFGIGQWIVATLTVGLSAIYFHFSE</sequence>
<comment type="caution">
    <text evidence="2">The sequence shown here is derived from an EMBL/GenBank/DDBJ whole genome shotgun (WGS) entry which is preliminary data.</text>
</comment>
<reference evidence="2" key="1">
    <citation type="journal article" date="2021" name="Nat. Commun.">
        <title>Genetic determinants of endophytism in the Arabidopsis root mycobiome.</title>
        <authorList>
            <person name="Mesny F."/>
            <person name="Miyauchi S."/>
            <person name="Thiergart T."/>
            <person name="Pickel B."/>
            <person name="Atanasova L."/>
            <person name="Karlsson M."/>
            <person name="Huettel B."/>
            <person name="Barry K.W."/>
            <person name="Haridas S."/>
            <person name="Chen C."/>
            <person name="Bauer D."/>
            <person name="Andreopoulos W."/>
            <person name="Pangilinan J."/>
            <person name="LaButti K."/>
            <person name="Riley R."/>
            <person name="Lipzen A."/>
            <person name="Clum A."/>
            <person name="Drula E."/>
            <person name="Henrissat B."/>
            <person name="Kohler A."/>
            <person name="Grigoriev I.V."/>
            <person name="Martin F.M."/>
            <person name="Hacquard S."/>
        </authorList>
    </citation>
    <scope>NUCLEOTIDE SEQUENCE</scope>
    <source>
        <strain evidence="2">MPI-SDFR-AT-0120</strain>
    </source>
</reference>
<evidence type="ECO:0000313" key="2">
    <source>
        <dbReference type="EMBL" id="KAH7073391.1"/>
    </source>
</evidence>
<keyword evidence="1" id="KW-0472">Membrane</keyword>
<keyword evidence="1" id="KW-0812">Transmembrane</keyword>
<gene>
    <name evidence="2" type="ORF">FB567DRAFT_611662</name>
</gene>
<dbReference type="Proteomes" id="UP000813461">
    <property type="component" value="Unassembled WGS sequence"/>
</dbReference>
<proteinExistence type="predicted"/>
<keyword evidence="1" id="KW-1133">Transmembrane helix</keyword>
<evidence type="ECO:0000313" key="3">
    <source>
        <dbReference type="Proteomes" id="UP000813461"/>
    </source>
</evidence>
<protein>
    <submittedName>
        <fullName evidence="2">Uncharacterized protein</fullName>
    </submittedName>
</protein>
<name>A0A8K0QXP6_9PLEO</name>
<feature type="transmembrane region" description="Helical" evidence="1">
    <location>
        <begin position="707"/>
        <end position="726"/>
    </location>
</feature>
<dbReference type="AlphaFoldDB" id="A0A8K0QXP6"/>
<feature type="transmembrane region" description="Helical" evidence="1">
    <location>
        <begin position="675"/>
        <end position="695"/>
    </location>
</feature>